<organism evidence="3 4">
    <name type="scientific">Actinoalloteichus caeruleus DSM 43889</name>
    <dbReference type="NCBI Taxonomy" id="1120930"/>
    <lineage>
        <taxon>Bacteria</taxon>
        <taxon>Bacillati</taxon>
        <taxon>Actinomycetota</taxon>
        <taxon>Actinomycetes</taxon>
        <taxon>Pseudonocardiales</taxon>
        <taxon>Pseudonocardiaceae</taxon>
        <taxon>Actinoalloteichus</taxon>
        <taxon>Actinoalloteichus cyanogriseus</taxon>
    </lineage>
</organism>
<dbReference type="PANTHER" id="PTHR43433:SF5">
    <property type="entry name" value="AB HYDROLASE-1 DOMAIN-CONTAINING PROTEIN"/>
    <property type="match status" value="1"/>
</dbReference>
<dbReference type="InterPro" id="IPR000073">
    <property type="entry name" value="AB_hydrolase_1"/>
</dbReference>
<reference evidence="3 4" key="2">
    <citation type="submission" date="2022-06" db="EMBL/GenBank/DDBJ databases">
        <title>Genomic Encyclopedia of Type Strains, Phase I: the one thousand microbial genomes (KMG-I) project.</title>
        <authorList>
            <person name="Kyrpides N."/>
        </authorList>
    </citation>
    <scope>NUCLEOTIDE SEQUENCE [LARGE SCALE GENOMIC DNA]</scope>
    <source>
        <strain evidence="3 4">DSM 43889</strain>
    </source>
</reference>
<dbReference type="Pfam" id="PF00561">
    <property type="entry name" value="Abhydrolase_1"/>
    <property type="match status" value="1"/>
</dbReference>
<dbReference type="Proteomes" id="UP000791080">
    <property type="component" value="Unassembled WGS sequence"/>
</dbReference>
<dbReference type="InterPro" id="IPR029058">
    <property type="entry name" value="AB_hydrolase_fold"/>
</dbReference>
<dbReference type="SUPFAM" id="SSF53474">
    <property type="entry name" value="alpha/beta-Hydrolases"/>
    <property type="match status" value="1"/>
</dbReference>
<feature type="compositionally biased region" description="Acidic residues" evidence="1">
    <location>
        <begin position="223"/>
        <end position="232"/>
    </location>
</feature>
<name>A0ABT1JK55_ACTCY</name>
<evidence type="ECO:0000259" key="2">
    <source>
        <dbReference type="Pfam" id="PF00561"/>
    </source>
</evidence>
<sequence length="239" mass="25614">MRQSIDLGDGTTLGYRRGGVPGGPAVVVHHGLPRHDRTVESWLARAERHGLDLVVPDRPGHGLSSPARWRSPLDVCAPLDVLAERLDLGRFDVVGVAVGAPYAYATSVGLARRTRRLAVLAGIPFPPTPGDGGQRGPDEAADPSHQPTTSDGVSPPSGEPLGVDQDRRLVGGNWGFSADQVRHPVCLWHWREDDEVPFPSATASWALLPHAELRVRPGAGDPTDPDAEDELFDLLTEGR</sequence>
<evidence type="ECO:0000313" key="4">
    <source>
        <dbReference type="Proteomes" id="UP000791080"/>
    </source>
</evidence>
<keyword evidence="4" id="KW-1185">Reference proteome</keyword>
<dbReference type="RefSeq" id="WP_026417793.1">
    <property type="nucleotide sequence ID" value="NZ_AUBJ02000001.1"/>
</dbReference>
<feature type="domain" description="AB hydrolase-1" evidence="2">
    <location>
        <begin position="24"/>
        <end position="100"/>
    </location>
</feature>
<dbReference type="InterPro" id="IPR050471">
    <property type="entry name" value="AB_hydrolase"/>
</dbReference>
<evidence type="ECO:0000256" key="1">
    <source>
        <dbReference type="SAM" id="MobiDB-lite"/>
    </source>
</evidence>
<dbReference type="Gene3D" id="3.40.50.1820">
    <property type="entry name" value="alpha/beta hydrolase"/>
    <property type="match status" value="1"/>
</dbReference>
<dbReference type="PANTHER" id="PTHR43433">
    <property type="entry name" value="HYDROLASE, ALPHA/BETA FOLD FAMILY PROTEIN"/>
    <property type="match status" value="1"/>
</dbReference>
<gene>
    <name evidence="3" type="ORF">G443_003162</name>
</gene>
<feature type="region of interest" description="Disordered" evidence="1">
    <location>
        <begin position="216"/>
        <end position="239"/>
    </location>
</feature>
<proteinExistence type="predicted"/>
<comment type="caution">
    <text evidence="3">The sequence shown here is derived from an EMBL/GenBank/DDBJ whole genome shotgun (WGS) entry which is preliminary data.</text>
</comment>
<accession>A0ABT1JK55</accession>
<evidence type="ECO:0000313" key="3">
    <source>
        <dbReference type="EMBL" id="MCP2332892.1"/>
    </source>
</evidence>
<dbReference type="GO" id="GO:0016787">
    <property type="term" value="F:hydrolase activity"/>
    <property type="evidence" value="ECO:0007669"/>
    <property type="project" value="UniProtKB-KW"/>
</dbReference>
<dbReference type="EMBL" id="AUBJ02000001">
    <property type="protein sequence ID" value="MCP2332892.1"/>
    <property type="molecule type" value="Genomic_DNA"/>
</dbReference>
<keyword evidence="3" id="KW-0378">Hydrolase</keyword>
<protein>
    <submittedName>
        <fullName evidence="3">Alpha/beta hydrolase family protein</fullName>
    </submittedName>
</protein>
<feature type="region of interest" description="Disordered" evidence="1">
    <location>
        <begin position="122"/>
        <end position="168"/>
    </location>
</feature>
<reference evidence="3 4" key="1">
    <citation type="submission" date="2013-07" db="EMBL/GenBank/DDBJ databases">
        <authorList>
            <consortium name="DOE Joint Genome Institute"/>
            <person name="Reeve W."/>
            <person name="Huntemann M."/>
            <person name="Han J."/>
            <person name="Chen A."/>
            <person name="Kyrpides N."/>
            <person name="Mavromatis K."/>
            <person name="Markowitz V."/>
            <person name="Palaniappan K."/>
            <person name="Ivanova N."/>
            <person name="Schaumberg A."/>
            <person name="Pati A."/>
            <person name="Liolios K."/>
            <person name="Nordberg H.P."/>
            <person name="Cantor M.N."/>
            <person name="Hua S.X."/>
            <person name="Woyke T."/>
        </authorList>
    </citation>
    <scope>NUCLEOTIDE SEQUENCE [LARGE SCALE GENOMIC DNA]</scope>
    <source>
        <strain evidence="3 4">DSM 43889</strain>
    </source>
</reference>